<evidence type="ECO:0000313" key="1">
    <source>
        <dbReference type="EMBL" id="KAG2219203.1"/>
    </source>
</evidence>
<gene>
    <name evidence="1" type="ORF">INT45_013069</name>
</gene>
<protein>
    <submittedName>
        <fullName evidence="1">Uncharacterized protein</fullName>
    </submittedName>
</protein>
<comment type="caution">
    <text evidence="1">The sequence shown here is derived from an EMBL/GenBank/DDBJ whole genome shotgun (WGS) entry which is preliminary data.</text>
</comment>
<reference evidence="1 2" key="1">
    <citation type="submission" date="2020-12" db="EMBL/GenBank/DDBJ databases">
        <title>Metabolic potential, ecology and presence of endohyphal bacteria is reflected in genomic diversity of Mucoromycotina.</title>
        <authorList>
            <person name="Muszewska A."/>
            <person name="Okrasinska A."/>
            <person name="Steczkiewicz K."/>
            <person name="Drgas O."/>
            <person name="Orlowska M."/>
            <person name="Perlinska-Lenart U."/>
            <person name="Aleksandrzak-Piekarczyk T."/>
            <person name="Szatraj K."/>
            <person name="Zielenkiewicz U."/>
            <person name="Pilsyk S."/>
            <person name="Malc E."/>
            <person name="Mieczkowski P."/>
            <person name="Kruszewska J.S."/>
            <person name="Biernat P."/>
            <person name="Pawlowska J."/>
        </authorList>
    </citation>
    <scope>NUCLEOTIDE SEQUENCE [LARGE SCALE GENOMIC DNA]</scope>
    <source>
        <strain evidence="1 2">CBS 142.35</strain>
    </source>
</reference>
<dbReference type="Proteomes" id="UP000646827">
    <property type="component" value="Unassembled WGS sequence"/>
</dbReference>
<keyword evidence="2" id="KW-1185">Reference proteome</keyword>
<accession>A0A8H7VJW2</accession>
<sequence>MATNAALNLISNIYDTIDKEKLPAQQPSAPIDNTAASADDEINTHPITHKKLSDKLSNGDLVAATTKLDHPRDGSPKSDLLCLSSKLLQKQKLSVLEESALELSLSGIYNYLNPAIVELYKKELNHPLPQLPNHADNTIKVPKKNISEVFEKNPKSEDINNTFYCRKSNRRDTELLRKCGDEHEPTFYGIMDVLSKGPDIILSDGETACQSPRIAIEANKCVFAGEDTSPTYSRKIDLLLKYGGKKAIDLCSNEWEKSKVTNDLKIKQQSKNMRANASIINNLQGTYGGSHSVLALDVIADNYFIATSFRTIIIPRCFPGFNHFEGVLQPTPGFCTPEIS</sequence>
<dbReference type="OrthoDB" id="2284791at2759"/>
<dbReference type="EMBL" id="JAEPRB010000190">
    <property type="protein sequence ID" value="KAG2219203.1"/>
    <property type="molecule type" value="Genomic_DNA"/>
</dbReference>
<name>A0A8H7VJW2_9FUNG</name>
<proteinExistence type="predicted"/>
<evidence type="ECO:0000313" key="2">
    <source>
        <dbReference type="Proteomes" id="UP000646827"/>
    </source>
</evidence>
<organism evidence="1 2">
    <name type="scientific">Circinella minor</name>
    <dbReference type="NCBI Taxonomy" id="1195481"/>
    <lineage>
        <taxon>Eukaryota</taxon>
        <taxon>Fungi</taxon>
        <taxon>Fungi incertae sedis</taxon>
        <taxon>Mucoromycota</taxon>
        <taxon>Mucoromycotina</taxon>
        <taxon>Mucoromycetes</taxon>
        <taxon>Mucorales</taxon>
        <taxon>Lichtheimiaceae</taxon>
        <taxon>Circinella</taxon>
    </lineage>
</organism>
<dbReference type="AlphaFoldDB" id="A0A8H7VJW2"/>